<dbReference type="OrthoDB" id="3249706at2759"/>
<gene>
    <name evidence="1" type="ORF">D9756_002748</name>
</gene>
<protein>
    <recommendedName>
        <fullName evidence="3">F-box domain-containing protein</fullName>
    </recommendedName>
</protein>
<dbReference type="EMBL" id="JAACJO010000002">
    <property type="protein sequence ID" value="KAF5362022.1"/>
    <property type="molecule type" value="Genomic_DNA"/>
</dbReference>
<evidence type="ECO:0008006" key="3">
    <source>
        <dbReference type="Google" id="ProtNLM"/>
    </source>
</evidence>
<name>A0A8H5GBR4_9AGAR</name>
<proteinExistence type="predicted"/>
<sequence>MSRNMTEASTHGPEISSIREELSHLDSITNDIAWKRAALLQRLDSLQSRTRALPPEILSLIFQYYVAAATCINRELVLSPFGHQSGYRQRNGPFPPMFLGSISHRWREIAWSTPQLWTSLSFYASSANADSLAAMLGLYLTNLSGATLALGITFEDRYSSLSWETDPIALILFQRENRRKIQALLLTLIPLYWLDRMNHLPKLRWVQLSGCMMEHPVLLSETFLAHSPALYLLRLDGFVAPASTWSSVTDLRLENIRVADALQHLINMPHIVRFSYTIGGLYAPGRLRGDEDLEAEMLLATFPDTLSLPLLEHLHWPFKENASSTLFLNRVRLPRLRRLIWDQRDRPLVSDWSGAIWTFFKNLSTASLTSIHLYALPSDLESSLLELIYQGNPRIEEITLDSCSETAVLTILASLTPNLDLENTMGVVGGYYLPELKEVAVDEFTGNDQALYTWEHLPEYFGDIIADMVDIRMQANPGSTFIIKLDFGITVDMTWSEDAKAKFSALQRTGREVTVLKDGEKVDWLKMNCIE</sequence>
<dbReference type="AlphaFoldDB" id="A0A8H5GBR4"/>
<organism evidence="1 2">
    <name type="scientific">Leucocoprinus leucothites</name>
    <dbReference type="NCBI Taxonomy" id="201217"/>
    <lineage>
        <taxon>Eukaryota</taxon>
        <taxon>Fungi</taxon>
        <taxon>Dikarya</taxon>
        <taxon>Basidiomycota</taxon>
        <taxon>Agaricomycotina</taxon>
        <taxon>Agaricomycetes</taxon>
        <taxon>Agaricomycetidae</taxon>
        <taxon>Agaricales</taxon>
        <taxon>Agaricineae</taxon>
        <taxon>Agaricaceae</taxon>
        <taxon>Leucocoprinus</taxon>
    </lineage>
</organism>
<comment type="caution">
    <text evidence="1">The sequence shown here is derived from an EMBL/GenBank/DDBJ whole genome shotgun (WGS) entry which is preliminary data.</text>
</comment>
<evidence type="ECO:0000313" key="1">
    <source>
        <dbReference type="EMBL" id="KAF5362022.1"/>
    </source>
</evidence>
<accession>A0A8H5GBR4</accession>
<evidence type="ECO:0000313" key="2">
    <source>
        <dbReference type="Proteomes" id="UP000559027"/>
    </source>
</evidence>
<reference evidence="1 2" key="1">
    <citation type="journal article" date="2020" name="ISME J.">
        <title>Uncovering the hidden diversity of litter-decomposition mechanisms in mushroom-forming fungi.</title>
        <authorList>
            <person name="Floudas D."/>
            <person name="Bentzer J."/>
            <person name="Ahren D."/>
            <person name="Johansson T."/>
            <person name="Persson P."/>
            <person name="Tunlid A."/>
        </authorList>
    </citation>
    <scope>NUCLEOTIDE SEQUENCE [LARGE SCALE GENOMIC DNA]</scope>
    <source>
        <strain evidence="1 2">CBS 146.42</strain>
    </source>
</reference>
<keyword evidence="2" id="KW-1185">Reference proteome</keyword>
<dbReference type="Proteomes" id="UP000559027">
    <property type="component" value="Unassembled WGS sequence"/>
</dbReference>